<dbReference type="PROSITE" id="PS00597">
    <property type="entry name" value="PLANT_LTP"/>
    <property type="match status" value="1"/>
</dbReference>
<evidence type="ECO:0000313" key="2">
    <source>
        <dbReference type="EMBL" id="VFQ97500.1"/>
    </source>
</evidence>
<dbReference type="CDD" id="cd01960">
    <property type="entry name" value="nsLTP1"/>
    <property type="match status" value="1"/>
</dbReference>
<sequence>DTAAALPAGEPESSLLMMKDVWMDPCIEFAIKTLTGAIPCIGEEENKADKMTPQSSLSSSAGNLQSRVEELPFGGGGVLALDPCIEFAAKILTGEIPISVDECSPEKPLFKQQQQQKCWLTKFGSNQPIGVSVVSILYSKSCQDRIVRQFVIKLSSSSRGWWWWGNGAMGDEQPQQEECAIVKALISACSSFVMYGAPDPIPGSPCCVAMLSLSNVADSTDNRQNVCRCMMDLITTYNPNATSIATLPGFCGVSLGFIIDPNTDCEYIG</sequence>
<evidence type="ECO:0000256" key="1">
    <source>
        <dbReference type="ARBA" id="ARBA00009748"/>
    </source>
</evidence>
<keyword evidence="3" id="KW-1185">Reference proteome</keyword>
<dbReference type="EMBL" id="OOIL02006547">
    <property type="protein sequence ID" value="VFQ97500.1"/>
    <property type="molecule type" value="Genomic_DNA"/>
</dbReference>
<dbReference type="PRINTS" id="PR00382">
    <property type="entry name" value="LIPIDTRNSFER"/>
</dbReference>
<protein>
    <recommendedName>
        <fullName evidence="4">Bifunctional inhibitor/plant lipid transfer protein/seed storage helical domain-containing protein</fullName>
    </recommendedName>
</protein>
<dbReference type="OrthoDB" id="1919446at2759"/>
<dbReference type="GO" id="GO:0006869">
    <property type="term" value="P:lipid transport"/>
    <property type="evidence" value="ECO:0007669"/>
    <property type="project" value="InterPro"/>
</dbReference>
<dbReference type="SUPFAM" id="SSF47699">
    <property type="entry name" value="Bifunctional inhibitor/lipid-transfer protein/seed storage 2S albumin"/>
    <property type="match status" value="1"/>
</dbReference>
<dbReference type="InterPro" id="IPR000528">
    <property type="entry name" value="Plant_nsLTP"/>
</dbReference>
<comment type="similarity">
    <text evidence="1">Belongs to the plant LTP family.</text>
</comment>
<dbReference type="AlphaFoldDB" id="A0A484N8V4"/>
<name>A0A484N8V4_9ASTE</name>
<reference evidence="2 3" key="1">
    <citation type="submission" date="2018-04" db="EMBL/GenBank/DDBJ databases">
        <authorList>
            <person name="Vogel A."/>
        </authorList>
    </citation>
    <scope>NUCLEOTIDE SEQUENCE [LARGE SCALE GENOMIC DNA]</scope>
</reference>
<dbReference type="GO" id="GO:0008289">
    <property type="term" value="F:lipid binding"/>
    <property type="evidence" value="ECO:0007669"/>
    <property type="project" value="InterPro"/>
</dbReference>
<proteinExistence type="inferred from homology"/>
<feature type="non-terminal residue" evidence="2">
    <location>
        <position position="1"/>
    </location>
</feature>
<dbReference type="InterPro" id="IPR036312">
    <property type="entry name" value="Bifun_inhib/LTP/seed_sf"/>
</dbReference>
<evidence type="ECO:0008006" key="4">
    <source>
        <dbReference type="Google" id="ProtNLM"/>
    </source>
</evidence>
<gene>
    <name evidence="2" type="ORF">CCAM_LOCUS39276</name>
</gene>
<dbReference type="PANTHER" id="PTHR33076">
    <property type="entry name" value="NON-SPECIFIC LIPID-TRANSFER PROTEIN 2-RELATED"/>
    <property type="match status" value="1"/>
</dbReference>
<dbReference type="Gene3D" id="1.10.110.10">
    <property type="entry name" value="Plant lipid-transfer and hydrophobic proteins"/>
    <property type="match status" value="1"/>
</dbReference>
<accession>A0A484N8V4</accession>
<dbReference type="Proteomes" id="UP000595140">
    <property type="component" value="Unassembled WGS sequence"/>
</dbReference>
<evidence type="ECO:0000313" key="3">
    <source>
        <dbReference type="Proteomes" id="UP000595140"/>
    </source>
</evidence>
<organism evidence="2 3">
    <name type="scientific">Cuscuta campestris</name>
    <dbReference type="NCBI Taxonomy" id="132261"/>
    <lineage>
        <taxon>Eukaryota</taxon>
        <taxon>Viridiplantae</taxon>
        <taxon>Streptophyta</taxon>
        <taxon>Embryophyta</taxon>
        <taxon>Tracheophyta</taxon>
        <taxon>Spermatophyta</taxon>
        <taxon>Magnoliopsida</taxon>
        <taxon>eudicotyledons</taxon>
        <taxon>Gunneridae</taxon>
        <taxon>Pentapetalae</taxon>
        <taxon>asterids</taxon>
        <taxon>lamiids</taxon>
        <taxon>Solanales</taxon>
        <taxon>Convolvulaceae</taxon>
        <taxon>Cuscuteae</taxon>
        <taxon>Cuscuta</taxon>
        <taxon>Cuscuta subgen. Grammica</taxon>
        <taxon>Cuscuta sect. Cleistogrammica</taxon>
    </lineage>
</organism>